<proteinExistence type="predicted"/>
<sequence>MHDNSHPWTDKIYEMLRKLADLAQKRGYVAETEYAVKDERIWYHNEKLALAHGFSGFASCESVTGQSVPCNMLLEINNLLDAFDRNNDLIIMDLYWEVGCTDPD</sequence>
<protein>
    <submittedName>
        <fullName evidence="1">Uncharacterized protein</fullName>
    </submittedName>
</protein>
<accession>A0A4Y7J876</accession>
<dbReference type="Gramene" id="RZC56131">
    <property type="protein sequence ID" value="RZC56131"/>
    <property type="gene ID" value="C5167_014978"/>
</dbReference>
<reference evidence="1 2" key="1">
    <citation type="journal article" date="2018" name="Science">
        <title>The opium poppy genome and morphinan production.</title>
        <authorList>
            <person name="Guo L."/>
            <person name="Winzer T."/>
            <person name="Yang X."/>
            <person name="Li Y."/>
            <person name="Ning Z."/>
            <person name="He Z."/>
            <person name="Teodor R."/>
            <person name="Lu Y."/>
            <person name="Bowser T.A."/>
            <person name="Graham I.A."/>
            <person name="Ye K."/>
        </authorList>
    </citation>
    <scope>NUCLEOTIDE SEQUENCE [LARGE SCALE GENOMIC DNA]</scope>
    <source>
        <strain evidence="2">cv. HN1</strain>
        <tissue evidence="1">Leaves</tissue>
    </source>
</reference>
<evidence type="ECO:0000313" key="1">
    <source>
        <dbReference type="EMBL" id="RZC56131.1"/>
    </source>
</evidence>
<dbReference type="AlphaFoldDB" id="A0A4Y7J876"/>
<dbReference type="EMBL" id="CM010717">
    <property type="protein sequence ID" value="RZC56131.1"/>
    <property type="molecule type" value="Genomic_DNA"/>
</dbReference>
<organism evidence="1 2">
    <name type="scientific">Papaver somniferum</name>
    <name type="common">Opium poppy</name>
    <dbReference type="NCBI Taxonomy" id="3469"/>
    <lineage>
        <taxon>Eukaryota</taxon>
        <taxon>Viridiplantae</taxon>
        <taxon>Streptophyta</taxon>
        <taxon>Embryophyta</taxon>
        <taxon>Tracheophyta</taxon>
        <taxon>Spermatophyta</taxon>
        <taxon>Magnoliopsida</taxon>
        <taxon>Ranunculales</taxon>
        <taxon>Papaveraceae</taxon>
        <taxon>Papaveroideae</taxon>
        <taxon>Papaver</taxon>
    </lineage>
</organism>
<gene>
    <name evidence="1" type="ORF">C5167_014978</name>
</gene>
<keyword evidence="2" id="KW-1185">Reference proteome</keyword>
<evidence type="ECO:0000313" key="2">
    <source>
        <dbReference type="Proteomes" id="UP000316621"/>
    </source>
</evidence>
<dbReference type="Proteomes" id="UP000316621">
    <property type="component" value="Chromosome 3"/>
</dbReference>
<name>A0A4Y7J876_PAPSO</name>